<dbReference type="Pfam" id="PF13639">
    <property type="entry name" value="zf-RING_2"/>
    <property type="match status" value="1"/>
</dbReference>
<feature type="domain" description="RING-type" evidence="2">
    <location>
        <begin position="83"/>
        <end position="132"/>
    </location>
</feature>
<dbReference type="Proteomes" id="UP001457282">
    <property type="component" value="Unassembled WGS sequence"/>
</dbReference>
<keyword evidence="4" id="KW-1185">Reference proteome</keyword>
<comment type="caution">
    <text evidence="3">The sequence shown here is derived from an EMBL/GenBank/DDBJ whole genome shotgun (WGS) entry which is preliminary data.</text>
</comment>
<name>A0AAW1XHC8_RUBAR</name>
<dbReference type="AlphaFoldDB" id="A0AAW1XHC8"/>
<protein>
    <recommendedName>
        <fullName evidence="2">RING-type domain-containing protein</fullName>
    </recommendedName>
</protein>
<dbReference type="PANTHER" id="PTHR10579:SF47">
    <property type="entry name" value="OS09G0298500 PROTEIN"/>
    <property type="match status" value="1"/>
</dbReference>
<sequence length="203" mass="21244">MGGSKLRKAAKKMVVAAANACGGSRRKPIVFFDHTTTTTASISGSSAVSPSNSTEEEEECIAKETESAAISTNNAPSSNKNLCAICLDPLSYHSKGKSSAHAIFTAQCSHAFHFSCISSNVRHGSVTCPICRAHWTQLPRNLIPPGGSLSLAIQLIPYSKSLMTLLPLSVSTGAPSCALLAMMMMTQSSLLITCLIAPVSNSL</sequence>
<keyword evidence="1" id="KW-0479">Metal-binding</keyword>
<dbReference type="InterPro" id="IPR001841">
    <property type="entry name" value="Znf_RING"/>
</dbReference>
<evidence type="ECO:0000256" key="1">
    <source>
        <dbReference type="PROSITE-ProRule" id="PRU00175"/>
    </source>
</evidence>
<evidence type="ECO:0000313" key="4">
    <source>
        <dbReference type="Proteomes" id="UP001457282"/>
    </source>
</evidence>
<accession>A0AAW1XHC8</accession>
<keyword evidence="1" id="KW-0863">Zinc-finger</keyword>
<dbReference type="GO" id="GO:0008270">
    <property type="term" value="F:zinc ion binding"/>
    <property type="evidence" value="ECO:0007669"/>
    <property type="project" value="UniProtKB-KW"/>
</dbReference>
<dbReference type="SUPFAM" id="SSF57850">
    <property type="entry name" value="RING/U-box"/>
    <property type="match status" value="1"/>
</dbReference>
<dbReference type="PROSITE" id="PS50089">
    <property type="entry name" value="ZF_RING_2"/>
    <property type="match status" value="1"/>
</dbReference>
<gene>
    <name evidence="3" type="ORF">M0R45_012690</name>
</gene>
<organism evidence="3 4">
    <name type="scientific">Rubus argutus</name>
    <name type="common">Southern blackberry</name>
    <dbReference type="NCBI Taxonomy" id="59490"/>
    <lineage>
        <taxon>Eukaryota</taxon>
        <taxon>Viridiplantae</taxon>
        <taxon>Streptophyta</taxon>
        <taxon>Embryophyta</taxon>
        <taxon>Tracheophyta</taxon>
        <taxon>Spermatophyta</taxon>
        <taxon>Magnoliopsida</taxon>
        <taxon>eudicotyledons</taxon>
        <taxon>Gunneridae</taxon>
        <taxon>Pentapetalae</taxon>
        <taxon>rosids</taxon>
        <taxon>fabids</taxon>
        <taxon>Rosales</taxon>
        <taxon>Rosaceae</taxon>
        <taxon>Rosoideae</taxon>
        <taxon>Rosoideae incertae sedis</taxon>
        <taxon>Rubus</taxon>
    </lineage>
</organism>
<dbReference type="PANTHER" id="PTHR10579">
    <property type="entry name" value="CALCIUM-ACTIVATED CHLORIDE CHANNEL REGULATOR"/>
    <property type="match status" value="1"/>
</dbReference>
<keyword evidence="1" id="KW-0862">Zinc</keyword>
<evidence type="ECO:0000313" key="3">
    <source>
        <dbReference type="EMBL" id="KAK9935814.1"/>
    </source>
</evidence>
<dbReference type="SMART" id="SM00184">
    <property type="entry name" value="RING"/>
    <property type="match status" value="1"/>
</dbReference>
<evidence type="ECO:0000259" key="2">
    <source>
        <dbReference type="PROSITE" id="PS50089"/>
    </source>
</evidence>
<dbReference type="Gene3D" id="3.30.40.10">
    <property type="entry name" value="Zinc/RING finger domain, C3HC4 (zinc finger)"/>
    <property type="match status" value="1"/>
</dbReference>
<proteinExistence type="predicted"/>
<dbReference type="InterPro" id="IPR051266">
    <property type="entry name" value="CLCR"/>
</dbReference>
<reference evidence="3 4" key="1">
    <citation type="journal article" date="2023" name="G3 (Bethesda)">
        <title>A chromosome-length genome assembly and annotation of blackberry (Rubus argutus, cv. 'Hillquist').</title>
        <authorList>
            <person name="Bruna T."/>
            <person name="Aryal R."/>
            <person name="Dudchenko O."/>
            <person name="Sargent D.J."/>
            <person name="Mead D."/>
            <person name="Buti M."/>
            <person name="Cavallini A."/>
            <person name="Hytonen T."/>
            <person name="Andres J."/>
            <person name="Pham M."/>
            <person name="Weisz D."/>
            <person name="Mascagni F."/>
            <person name="Usai G."/>
            <person name="Natali L."/>
            <person name="Bassil N."/>
            <person name="Fernandez G.E."/>
            <person name="Lomsadze A."/>
            <person name="Armour M."/>
            <person name="Olukolu B."/>
            <person name="Poorten T."/>
            <person name="Britton C."/>
            <person name="Davik J."/>
            <person name="Ashrafi H."/>
            <person name="Aiden E.L."/>
            <person name="Borodovsky M."/>
            <person name="Worthington M."/>
        </authorList>
    </citation>
    <scope>NUCLEOTIDE SEQUENCE [LARGE SCALE GENOMIC DNA]</scope>
    <source>
        <strain evidence="3">PI 553951</strain>
    </source>
</reference>
<dbReference type="EMBL" id="JBEDUW010000003">
    <property type="protein sequence ID" value="KAK9935814.1"/>
    <property type="molecule type" value="Genomic_DNA"/>
</dbReference>
<dbReference type="InterPro" id="IPR013083">
    <property type="entry name" value="Znf_RING/FYVE/PHD"/>
</dbReference>